<name>A0A8S3R2W4_MYTED</name>
<dbReference type="PRINTS" id="PR00392">
    <property type="entry name" value="PROFILIN"/>
</dbReference>
<dbReference type="SMART" id="SM00392">
    <property type="entry name" value="PROF"/>
    <property type="match status" value="2"/>
</dbReference>
<keyword evidence="2" id="KW-0009">Actin-binding</keyword>
<organism evidence="3 4">
    <name type="scientific">Mytilus edulis</name>
    <name type="common">Blue mussel</name>
    <dbReference type="NCBI Taxonomy" id="6550"/>
    <lineage>
        <taxon>Eukaryota</taxon>
        <taxon>Metazoa</taxon>
        <taxon>Spiralia</taxon>
        <taxon>Lophotrochozoa</taxon>
        <taxon>Mollusca</taxon>
        <taxon>Bivalvia</taxon>
        <taxon>Autobranchia</taxon>
        <taxon>Pteriomorphia</taxon>
        <taxon>Mytilida</taxon>
        <taxon>Mytiloidea</taxon>
        <taxon>Mytilidae</taxon>
        <taxon>Mytilinae</taxon>
        <taxon>Mytilus</taxon>
    </lineage>
</organism>
<dbReference type="OrthoDB" id="421374at2759"/>
<dbReference type="Pfam" id="PF00235">
    <property type="entry name" value="Profilin"/>
    <property type="match status" value="2"/>
</dbReference>
<dbReference type="Gene3D" id="3.30.450.30">
    <property type="entry name" value="Dynein light chain 2a, cytoplasmic"/>
    <property type="match status" value="2"/>
</dbReference>
<evidence type="ECO:0000256" key="1">
    <source>
        <dbReference type="ARBA" id="ARBA00010058"/>
    </source>
</evidence>
<evidence type="ECO:0000256" key="2">
    <source>
        <dbReference type="RuleBase" id="RU003909"/>
    </source>
</evidence>
<dbReference type="InterPro" id="IPR048278">
    <property type="entry name" value="PFN"/>
</dbReference>
<reference evidence="3" key="1">
    <citation type="submission" date="2021-03" db="EMBL/GenBank/DDBJ databases">
        <authorList>
            <person name="Bekaert M."/>
        </authorList>
    </citation>
    <scope>NUCLEOTIDE SEQUENCE</scope>
</reference>
<dbReference type="InterPro" id="IPR005455">
    <property type="entry name" value="PFN_euk"/>
</dbReference>
<dbReference type="Proteomes" id="UP000683360">
    <property type="component" value="Unassembled WGS sequence"/>
</dbReference>
<dbReference type="EMBL" id="CAJPWZ010000876">
    <property type="protein sequence ID" value="CAG2202077.1"/>
    <property type="molecule type" value="Genomic_DNA"/>
</dbReference>
<protein>
    <recommendedName>
        <fullName evidence="2">Profilin</fullName>
    </recommendedName>
</protein>
<evidence type="ECO:0000313" key="3">
    <source>
        <dbReference type="EMBL" id="CAG2202077.1"/>
    </source>
</evidence>
<keyword evidence="4" id="KW-1185">Reference proteome</keyword>
<dbReference type="CDD" id="cd00148">
    <property type="entry name" value="PROF"/>
    <property type="match status" value="2"/>
</dbReference>
<gene>
    <name evidence="3" type="ORF">MEDL_16690</name>
</gene>
<dbReference type="PANTHER" id="PTHR11604:SF10">
    <property type="entry name" value="PROFILIN"/>
    <property type="match status" value="1"/>
</dbReference>
<dbReference type="PANTHER" id="PTHR11604">
    <property type="entry name" value="PROFILIN"/>
    <property type="match status" value="1"/>
</dbReference>
<dbReference type="AlphaFoldDB" id="A0A8S3R2W4"/>
<dbReference type="SUPFAM" id="SSF55770">
    <property type="entry name" value="Profilin (actin-binding protein)"/>
    <property type="match status" value="2"/>
</dbReference>
<dbReference type="InterPro" id="IPR036140">
    <property type="entry name" value="PFN_sf"/>
</dbReference>
<proteinExistence type="inferred from homology"/>
<dbReference type="GO" id="GO:0005938">
    <property type="term" value="C:cell cortex"/>
    <property type="evidence" value="ECO:0007669"/>
    <property type="project" value="TreeGrafter"/>
</dbReference>
<sequence length="282" mass="30085">MSAAWDSYIDNLIERSKSNADKACIIGLDGSKWTTDGHKNALKITAKEAVNIGKVLKSGDFSSLSSSGVVVAGVKYQFLREMDKKVVLAKKKDNGGLTLQSSKSGIVIGHTKEGGSQGIVNEAVSKIAEYLESGWCVHVSVHLETQFLTNLNHSPKQQNVMGYANADKACIIGLDGSKWTTDAAPAAIKITAAEAATIGKAFKSRDFSPFMSSGVTVEGIKYQFLREEDNKLVLAKKKDLGALTLQTSKTGVVIGHTKEGGQQGNTNKGVATIAEYLESLNM</sequence>
<accession>A0A8S3R2W4</accession>
<comment type="similarity">
    <text evidence="1 2">Belongs to the profilin family.</text>
</comment>
<dbReference type="GO" id="GO:0003785">
    <property type="term" value="F:actin monomer binding"/>
    <property type="evidence" value="ECO:0007669"/>
    <property type="project" value="TreeGrafter"/>
</dbReference>
<evidence type="ECO:0000313" key="4">
    <source>
        <dbReference type="Proteomes" id="UP000683360"/>
    </source>
</evidence>
<comment type="caution">
    <text evidence="3">The sequence shown here is derived from an EMBL/GenBank/DDBJ whole genome shotgun (WGS) entry which is preliminary data.</text>
</comment>